<dbReference type="Gene3D" id="3.40.50.2300">
    <property type="match status" value="1"/>
</dbReference>
<dbReference type="InterPro" id="IPR011006">
    <property type="entry name" value="CheY-like_superfamily"/>
</dbReference>
<dbReference type="InterPro" id="IPR000792">
    <property type="entry name" value="Tscrpt_reg_LuxR_C"/>
</dbReference>
<dbReference type="Proteomes" id="UP000199550">
    <property type="component" value="Unassembled WGS sequence"/>
</dbReference>
<dbReference type="InterPro" id="IPR016032">
    <property type="entry name" value="Sig_transdc_resp-reg_C-effctor"/>
</dbReference>
<protein>
    <submittedName>
        <fullName evidence="5">Two component transcriptional regulator, LuxR family</fullName>
    </submittedName>
</protein>
<dbReference type="OrthoDB" id="9814495at2"/>
<dbReference type="SUPFAM" id="SSF52172">
    <property type="entry name" value="CheY-like"/>
    <property type="match status" value="1"/>
</dbReference>
<organism evidence="5 6">
    <name type="scientific">Loktanella salsilacus</name>
    <dbReference type="NCBI Taxonomy" id="195913"/>
    <lineage>
        <taxon>Bacteria</taxon>
        <taxon>Pseudomonadati</taxon>
        <taxon>Pseudomonadota</taxon>
        <taxon>Alphaproteobacteria</taxon>
        <taxon>Rhodobacterales</taxon>
        <taxon>Roseobacteraceae</taxon>
        <taxon>Loktanella</taxon>
    </lineage>
</organism>
<dbReference type="RefSeq" id="WP_090191638.1">
    <property type="nucleotide sequence ID" value="NZ_FOTF01000032.1"/>
</dbReference>
<dbReference type="GO" id="GO:0003677">
    <property type="term" value="F:DNA binding"/>
    <property type="evidence" value="ECO:0007669"/>
    <property type="project" value="UniProtKB-KW"/>
</dbReference>
<reference evidence="5 6" key="1">
    <citation type="submission" date="2016-10" db="EMBL/GenBank/DDBJ databases">
        <authorList>
            <person name="de Groot N.N."/>
        </authorList>
    </citation>
    <scope>NUCLEOTIDE SEQUENCE [LARGE SCALE GENOMIC DNA]</scope>
    <source>
        <strain evidence="5 6">DSM 16199</strain>
    </source>
</reference>
<dbReference type="EMBL" id="FOTF01000032">
    <property type="protein sequence ID" value="SFL60817.1"/>
    <property type="molecule type" value="Genomic_DNA"/>
</dbReference>
<keyword evidence="1" id="KW-0805">Transcription regulation</keyword>
<dbReference type="PANTHER" id="PTHR44688:SF16">
    <property type="entry name" value="DNA-BINDING TRANSCRIPTIONAL ACTIVATOR DEVR_DOSR"/>
    <property type="match status" value="1"/>
</dbReference>
<evidence type="ECO:0000256" key="2">
    <source>
        <dbReference type="ARBA" id="ARBA00023125"/>
    </source>
</evidence>
<dbReference type="PANTHER" id="PTHR44688">
    <property type="entry name" value="DNA-BINDING TRANSCRIPTIONAL ACTIVATOR DEVR_DOSR"/>
    <property type="match status" value="1"/>
</dbReference>
<dbReference type="Pfam" id="PF00196">
    <property type="entry name" value="GerE"/>
    <property type="match status" value="1"/>
</dbReference>
<dbReference type="STRING" id="195913.SAMN04488004_13216"/>
<dbReference type="PROSITE" id="PS00622">
    <property type="entry name" value="HTH_LUXR_1"/>
    <property type="match status" value="1"/>
</dbReference>
<dbReference type="CDD" id="cd06170">
    <property type="entry name" value="LuxR_C_like"/>
    <property type="match status" value="1"/>
</dbReference>
<dbReference type="AlphaFoldDB" id="A0A1I4J3J9"/>
<dbReference type="PRINTS" id="PR00038">
    <property type="entry name" value="HTHLUXR"/>
</dbReference>
<dbReference type="SUPFAM" id="SSF46894">
    <property type="entry name" value="C-terminal effector domain of the bipartite response regulators"/>
    <property type="match status" value="1"/>
</dbReference>
<keyword evidence="6" id="KW-1185">Reference proteome</keyword>
<gene>
    <name evidence="5" type="ORF">SAMN04488004_13216</name>
</gene>
<keyword evidence="2" id="KW-0238">DNA-binding</keyword>
<feature type="domain" description="HTH luxR-type" evidence="4">
    <location>
        <begin position="181"/>
        <end position="246"/>
    </location>
</feature>
<evidence type="ECO:0000313" key="6">
    <source>
        <dbReference type="Proteomes" id="UP000199550"/>
    </source>
</evidence>
<dbReference type="SMART" id="SM00421">
    <property type="entry name" value="HTH_LUXR"/>
    <property type="match status" value="1"/>
</dbReference>
<sequence>MRNTGEKSAFTAGSTRIGIAGSIKNTNETNDEAKRDRVDILILDNSSGMCAVLARHLSELFKLRCISCAHGDSPILETLARYQPKILILDPAELTLSPQHDLQDFRRSVRIISARTMLFGYTARMDDAVLRGVIGAQFVGCVGKQSDLQQLEIGLMAVQSGGMYFDPGYGNLLHEVVAQDSLGSNDLLSKRERAVIILTAKGQPAKQIAQELQISAKTVETYKGRALNKLGLSNRAELLDHALSQGWLA</sequence>
<dbReference type="GO" id="GO:0006355">
    <property type="term" value="P:regulation of DNA-templated transcription"/>
    <property type="evidence" value="ECO:0007669"/>
    <property type="project" value="InterPro"/>
</dbReference>
<evidence type="ECO:0000259" key="4">
    <source>
        <dbReference type="PROSITE" id="PS50043"/>
    </source>
</evidence>
<evidence type="ECO:0000313" key="5">
    <source>
        <dbReference type="EMBL" id="SFL60817.1"/>
    </source>
</evidence>
<evidence type="ECO:0000256" key="1">
    <source>
        <dbReference type="ARBA" id="ARBA00023015"/>
    </source>
</evidence>
<dbReference type="PROSITE" id="PS50043">
    <property type="entry name" value="HTH_LUXR_2"/>
    <property type="match status" value="1"/>
</dbReference>
<proteinExistence type="predicted"/>
<keyword evidence="3" id="KW-0804">Transcription</keyword>
<name>A0A1I4J3J9_9RHOB</name>
<evidence type="ECO:0000256" key="3">
    <source>
        <dbReference type="ARBA" id="ARBA00023163"/>
    </source>
</evidence>
<accession>A0A1I4J3J9</accession>